<dbReference type="Gene3D" id="3.40.50.880">
    <property type="match status" value="1"/>
</dbReference>
<dbReference type="PANTHER" id="PTHR42733:SF12">
    <property type="entry name" value="PROTEINASE"/>
    <property type="match status" value="1"/>
</dbReference>
<dbReference type="CDD" id="cd03134">
    <property type="entry name" value="GATase1_PfpI_like"/>
    <property type="match status" value="1"/>
</dbReference>
<dbReference type="Proteomes" id="UP000198284">
    <property type="component" value="Unassembled WGS sequence"/>
</dbReference>
<sequence length="202" mass="21974">MDTSDTHLQGTRIAILVVEGFEQVEFTEPKRALESEGVVTQVISQQPGKVQGFNHHDKGSQFDVDLTFADADASQFDGVLLPGGVINGDQLRMVPEAQRFVRQIDEAGKPVFVICHGGWLLVSAGLVDGRSMTSWPTLQDDIRHAGGTWLDQEVVVDGNWVSSRKPDDLPAFCRTMIDLLHQRKAGQTLAGKGDQQGIGLPG</sequence>
<evidence type="ECO:0000256" key="1">
    <source>
        <dbReference type="ARBA" id="ARBA00008542"/>
    </source>
</evidence>
<gene>
    <name evidence="3" type="ORF">SAMN06265795_11073</name>
</gene>
<dbReference type="PANTHER" id="PTHR42733">
    <property type="entry name" value="DJ-1 PROTEIN"/>
    <property type="match status" value="1"/>
</dbReference>
<accession>A0A239IRQ0</accession>
<dbReference type="EMBL" id="FZOT01000010">
    <property type="protein sequence ID" value="SNS95898.1"/>
    <property type="molecule type" value="Genomic_DNA"/>
</dbReference>
<dbReference type="GO" id="GO:0006508">
    <property type="term" value="P:proteolysis"/>
    <property type="evidence" value="ECO:0007669"/>
    <property type="project" value="UniProtKB-KW"/>
</dbReference>
<comment type="similarity">
    <text evidence="1">Belongs to the peptidase C56 family.</text>
</comment>
<dbReference type="RefSeq" id="WP_089400139.1">
    <property type="nucleotide sequence ID" value="NZ_FZOT01000010.1"/>
</dbReference>
<keyword evidence="3" id="KW-0378">Hydrolase</keyword>
<evidence type="ECO:0000313" key="3">
    <source>
        <dbReference type="EMBL" id="SNS95898.1"/>
    </source>
</evidence>
<proteinExistence type="inferred from homology"/>
<dbReference type="SUPFAM" id="SSF52317">
    <property type="entry name" value="Class I glutamine amidotransferase-like"/>
    <property type="match status" value="1"/>
</dbReference>
<dbReference type="OrthoDB" id="9792284at2"/>
<name>A0A239IRQ0_9BURK</name>
<dbReference type="PROSITE" id="PS51276">
    <property type="entry name" value="PEPTIDASE_C56_PFPI"/>
    <property type="match status" value="1"/>
</dbReference>
<organism evidence="3 4">
    <name type="scientific">Noviherbaspirillum humi</name>
    <dbReference type="NCBI Taxonomy" id="1688639"/>
    <lineage>
        <taxon>Bacteria</taxon>
        <taxon>Pseudomonadati</taxon>
        <taxon>Pseudomonadota</taxon>
        <taxon>Betaproteobacteria</taxon>
        <taxon>Burkholderiales</taxon>
        <taxon>Oxalobacteraceae</taxon>
        <taxon>Noviherbaspirillum</taxon>
    </lineage>
</organism>
<dbReference type="NCBIfam" id="TIGR01382">
    <property type="entry name" value="PfpI"/>
    <property type="match status" value="1"/>
</dbReference>
<dbReference type="InterPro" id="IPR029062">
    <property type="entry name" value="Class_I_gatase-like"/>
</dbReference>
<protein>
    <submittedName>
        <fullName evidence="3">Protease I</fullName>
    </submittedName>
</protein>
<dbReference type="InterPro" id="IPR002818">
    <property type="entry name" value="DJ-1/PfpI"/>
</dbReference>
<keyword evidence="3" id="KW-0645">Protease</keyword>
<reference evidence="3 4" key="1">
    <citation type="submission" date="2017-06" db="EMBL/GenBank/DDBJ databases">
        <authorList>
            <person name="Kim H.J."/>
            <person name="Triplett B.A."/>
        </authorList>
    </citation>
    <scope>NUCLEOTIDE SEQUENCE [LARGE SCALE GENOMIC DNA]</scope>
    <source>
        <strain evidence="3 4">U15</strain>
    </source>
</reference>
<keyword evidence="4" id="KW-1185">Reference proteome</keyword>
<evidence type="ECO:0000313" key="4">
    <source>
        <dbReference type="Proteomes" id="UP000198284"/>
    </source>
</evidence>
<dbReference type="GO" id="GO:0008233">
    <property type="term" value="F:peptidase activity"/>
    <property type="evidence" value="ECO:0007669"/>
    <property type="project" value="UniProtKB-KW"/>
</dbReference>
<feature type="domain" description="DJ-1/PfpI" evidence="2">
    <location>
        <begin position="12"/>
        <end position="177"/>
    </location>
</feature>
<dbReference type="AlphaFoldDB" id="A0A239IRQ0"/>
<dbReference type="InterPro" id="IPR006286">
    <property type="entry name" value="C56_PfpI-like"/>
</dbReference>
<evidence type="ECO:0000259" key="2">
    <source>
        <dbReference type="Pfam" id="PF01965"/>
    </source>
</evidence>
<dbReference type="Pfam" id="PF01965">
    <property type="entry name" value="DJ-1_PfpI"/>
    <property type="match status" value="1"/>
</dbReference>